<dbReference type="Gene3D" id="3.40.50.1360">
    <property type="match status" value="1"/>
</dbReference>
<sequence length="210" mass="23451">MRIERIEHPQDLSQLVEQDIVQLSVQKAGTLCIALPGGRSAQYIVKGLLSVDKDIQKRIRLYLVDERLEGEHNLDTLVQAGLTDAFALSQLSIPVPGEELPPSLFDRVYLGVGEDGHIASLFPGSWPEQEKVQVKVIDRSPKPPNRRATFTFYGFSTLAAQSRIVMLFFGEGKRDALARLLGGKEQADTLPCAFFRDKRFSTLIITDLKE</sequence>
<dbReference type="InterPro" id="IPR039104">
    <property type="entry name" value="6PGL"/>
</dbReference>
<dbReference type="InterPro" id="IPR006148">
    <property type="entry name" value="Glc/Gal-6P_isomerase"/>
</dbReference>
<dbReference type="Proteomes" id="UP000829708">
    <property type="component" value="Chromosome"/>
</dbReference>
<protein>
    <submittedName>
        <fullName evidence="2">6-phosphogluconolactonase</fullName>
    </submittedName>
</protein>
<evidence type="ECO:0000259" key="1">
    <source>
        <dbReference type="Pfam" id="PF01182"/>
    </source>
</evidence>
<accession>A0ABY4DED1</accession>
<feature type="domain" description="Glucosamine/galactosamine-6-phosphate isomerase" evidence="1">
    <location>
        <begin position="103"/>
        <end position="200"/>
    </location>
</feature>
<proteinExistence type="predicted"/>
<dbReference type="PANTHER" id="PTHR11054:SF0">
    <property type="entry name" value="6-PHOSPHOGLUCONOLACTONASE"/>
    <property type="match status" value="1"/>
</dbReference>
<organism evidence="2 3">
    <name type="scientific">Sphaerochaeta associata</name>
    <dbReference type="NCBI Taxonomy" id="1129264"/>
    <lineage>
        <taxon>Bacteria</taxon>
        <taxon>Pseudomonadati</taxon>
        <taxon>Spirochaetota</taxon>
        <taxon>Spirochaetia</taxon>
        <taxon>Spirochaetales</taxon>
        <taxon>Sphaerochaetaceae</taxon>
        <taxon>Sphaerochaeta</taxon>
    </lineage>
</organism>
<evidence type="ECO:0000313" key="3">
    <source>
        <dbReference type="Proteomes" id="UP000829708"/>
    </source>
</evidence>
<reference evidence="3" key="1">
    <citation type="journal article" date="2024" name="J Bioinform Genom">
        <title>Complete genome sequence of the type strain bacterium Sphaerochaeta associata GLS2t (VKM B-2742)t.</title>
        <authorList>
            <person name="Troshina O.Y."/>
            <person name="Tepeeva A.N."/>
            <person name="Arzamasceva V.O."/>
            <person name="Whitman W.B."/>
            <person name="Varghese N."/>
            <person name="Shapiro N."/>
            <person name="Woyke T."/>
            <person name="Kripides N.C."/>
            <person name="Vasilenko O.V."/>
        </authorList>
    </citation>
    <scope>NUCLEOTIDE SEQUENCE [LARGE SCALE GENOMIC DNA]</scope>
    <source>
        <strain evidence="3">GLS2T</strain>
    </source>
</reference>
<dbReference type="Pfam" id="PF01182">
    <property type="entry name" value="Glucosamine_iso"/>
    <property type="match status" value="1"/>
</dbReference>
<dbReference type="EMBL" id="CP094929">
    <property type="protein sequence ID" value="UOM52578.1"/>
    <property type="molecule type" value="Genomic_DNA"/>
</dbReference>
<evidence type="ECO:0000313" key="2">
    <source>
        <dbReference type="EMBL" id="UOM52578.1"/>
    </source>
</evidence>
<dbReference type="InterPro" id="IPR037171">
    <property type="entry name" value="NagB/RpiA_transferase-like"/>
</dbReference>
<keyword evidence="3" id="KW-1185">Reference proteome</keyword>
<gene>
    <name evidence="2" type="ORF">MUG09_07385</name>
</gene>
<dbReference type="PANTHER" id="PTHR11054">
    <property type="entry name" value="6-PHOSPHOGLUCONOLACTONASE"/>
    <property type="match status" value="1"/>
</dbReference>
<name>A0ABY4DED1_9SPIR</name>
<dbReference type="RefSeq" id="WP_244775003.1">
    <property type="nucleotide sequence ID" value="NZ_CP094929.1"/>
</dbReference>
<dbReference type="SUPFAM" id="SSF100950">
    <property type="entry name" value="NagB/RpiA/CoA transferase-like"/>
    <property type="match status" value="1"/>
</dbReference>